<protein>
    <submittedName>
        <fullName evidence="2">Uncharacterized protein</fullName>
    </submittedName>
</protein>
<gene>
    <name evidence="2" type="ORF">HCN08_10795</name>
</gene>
<comment type="caution">
    <text evidence="2">The sequence shown here is derived from an EMBL/GenBank/DDBJ whole genome shotgun (WGS) entry which is preliminary data.</text>
</comment>
<name>A0ABX0ZLH7_9ACTN</name>
<sequence length="150" mass="15333">MNNKRILAGIALTAGIGLAGVATAPASTAAAPQSATVAAGHRAGQQLSICVVSVMEPVGKGEKVTSQVLPRRPAAPGKVAGPGQGVLLWAKAAKPPHDVKLYLHKIYTIGPGPFRGARGCPPLPKLPKGATGIVTSAPWFLAKDLPAWRR</sequence>
<dbReference type="Proteomes" id="UP000734511">
    <property type="component" value="Unassembled WGS sequence"/>
</dbReference>
<evidence type="ECO:0000313" key="2">
    <source>
        <dbReference type="EMBL" id="NJP43890.1"/>
    </source>
</evidence>
<feature type="chain" id="PRO_5047504801" evidence="1">
    <location>
        <begin position="20"/>
        <end position="150"/>
    </location>
</feature>
<organism evidence="2 3">
    <name type="scientific">Actinacidiphila epipremni</name>
    <dbReference type="NCBI Taxonomy" id="2053013"/>
    <lineage>
        <taxon>Bacteria</taxon>
        <taxon>Bacillati</taxon>
        <taxon>Actinomycetota</taxon>
        <taxon>Actinomycetes</taxon>
        <taxon>Kitasatosporales</taxon>
        <taxon>Streptomycetaceae</taxon>
        <taxon>Actinacidiphila</taxon>
    </lineage>
</organism>
<accession>A0ABX0ZLH7</accession>
<dbReference type="RefSeq" id="WP_167982753.1">
    <property type="nucleotide sequence ID" value="NZ_JAATEJ010000006.1"/>
</dbReference>
<keyword evidence="3" id="KW-1185">Reference proteome</keyword>
<keyword evidence="1" id="KW-0732">Signal</keyword>
<evidence type="ECO:0000256" key="1">
    <source>
        <dbReference type="SAM" id="SignalP"/>
    </source>
</evidence>
<dbReference type="EMBL" id="JAATEJ010000006">
    <property type="protein sequence ID" value="NJP43890.1"/>
    <property type="molecule type" value="Genomic_DNA"/>
</dbReference>
<evidence type="ECO:0000313" key="3">
    <source>
        <dbReference type="Proteomes" id="UP000734511"/>
    </source>
</evidence>
<proteinExistence type="predicted"/>
<feature type="signal peptide" evidence="1">
    <location>
        <begin position="1"/>
        <end position="19"/>
    </location>
</feature>
<reference evidence="2 3" key="1">
    <citation type="submission" date="2020-03" db="EMBL/GenBank/DDBJ databases">
        <title>WGS of actinomycetes isolated from Thailand.</title>
        <authorList>
            <person name="Thawai C."/>
        </authorList>
    </citation>
    <scope>NUCLEOTIDE SEQUENCE [LARGE SCALE GENOMIC DNA]</scope>
    <source>
        <strain evidence="2 3">PRB2-1</strain>
    </source>
</reference>